<dbReference type="InterPro" id="IPR036179">
    <property type="entry name" value="Ig-like_dom_sf"/>
</dbReference>
<gene>
    <name evidence="1" type="ORF">AB205_0072400</name>
</gene>
<dbReference type="AlphaFoldDB" id="A0A2G9QFV6"/>
<evidence type="ECO:0000313" key="1">
    <source>
        <dbReference type="EMBL" id="PIO14477.1"/>
    </source>
</evidence>
<organism evidence="1 2">
    <name type="scientific">Aquarana catesbeiana</name>
    <name type="common">American bullfrog</name>
    <name type="synonym">Rana catesbeiana</name>
    <dbReference type="NCBI Taxonomy" id="8400"/>
    <lineage>
        <taxon>Eukaryota</taxon>
        <taxon>Metazoa</taxon>
        <taxon>Chordata</taxon>
        <taxon>Craniata</taxon>
        <taxon>Vertebrata</taxon>
        <taxon>Euteleostomi</taxon>
        <taxon>Amphibia</taxon>
        <taxon>Batrachia</taxon>
        <taxon>Anura</taxon>
        <taxon>Neobatrachia</taxon>
        <taxon>Ranoidea</taxon>
        <taxon>Ranidae</taxon>
        <taxon>Aquarana</taxon>
    </lineage>
</organism>
<evidence type="ECO:0000313" key="2">
    <source>
        <dbReference type="Proteomes" id="UP000228934"/>
    </source>
</evidence>
<dbReference type="EMBL" id="KV998140">
    <property type="protein sequence ID" value="PIO14477.1"/>
    <property type="molecule type" value="Genomic_DNA"/>
</dbReference>
<dbReference type="SUPFAM" id="SSF48726">
    <property type="entry name" value="Immunoglobulin"/>
    <property type="match status" value="2"/>
</dbReference>
<feature type="non-terminal residue" evidence="1">
    <location>
        <position position="189"/>
    </location>
</feature>
<dbReference type="Gene3D" id="2.60.40.10">
    <property type="entry name" value="Immunoglobulins"/>
    <property type="match status" value="2"/>
</dbReference>
<sequence length="189" mass="21581">MGQETPRRSVLLPLRGKFEMPLSDVEWKKEGQLLAKINRGRCAYGCGNTSQLFSNGSLWLSHGGKEEEGRYSVTVYNATGIFIHKVDITLWIIEIPAEQVLGPGNTSVLLPLDLESQLIQVNWRKDEQPMGEIFRGICITGCNETYSILLNGSFLLRRVQREDEGRYSAEVYDEHNILIHQTEILLYFY</sequence>
<dbReference type="InterPro" id="IPR013783">
    <property type="entry name" value="Ig-like_fold"/>
</dbReference>
<reference evidence="2" key="1">
    <citation type="journal article" date="2017" name="Nat. Commun.">
        <title>The North American bullfrog draft genome provides insight into hormonal regulation of long noncoding RNA.</title>
        <authorList>
            <person name="Hammond S.A."/>
            <person name="Warren R.L."/>
            <person name="Vandervalk B.P."/>
            <person name="Kucuk E."/>
            <person name="Khan H."/>
            <person name="Gibb E.A."/>
            <person name="Pandoh P."/>
            <person name="Kirk H."/>
            <person name="Zhao Y."/>
            <person name="Jones M."/>
            <person name="Mungall A.J."/>
            <person name="Coope R."/>
            <person name="Pleasance S."/>
            <person name="Moore R.A."/>
            <person name="Holt R.A."/>
            <person name="Round J.M."/>
            <person name="Ohora S."/>
            <person name="Walle B.V."/>
            <person name="Veldhoen N."/>
            <person name="Helbing C.C."/>
            <person name="Birol I."/>
        </authorList>
    </citation>
    <scope>NUCLEOTIDE SEQUENCE [LARGE SCALE GENOMIC DNA]</scope>
</reference>
<dbReference type="OrthoDB" id="8439544at2759"/>
<keyword evidence="2" id="KW-1185">Reference proteome</keyword>
<proteinExistence type="predicted"/>
<accession>A0A2G9QFV6</accession>
<evidence type="ECO:0008006" key="3">
    <source>
        <dbReference type="Google" id="ProtNLM"/>
    </source>
</evidence>
<name>A0A2G9QFV6_AQUCT</name>
<dbReference type="Proteomes" id="UP000228934">
    <property type="component" value="Unassembled WGS sequence"/>
</dbReference>
<protein>
    <recommendedName>
        <fullName evidence="3">Ig-like domain-containing protein</fullName>
    </recommendedName>
</protein>